<dbReference type="Gene3D" id="1.10.600.10">
    <property type="entry name" value="Farnesyl Diphosphate Synthase"/>
    <property type="match status" value="1"/>
</dbReference>
<dbReference type="Pfam" id="PF00494">
    <property type="entry name" value="SQS_PSY"/>
    <property type="match status" value="1"/>
</dbReference>
<reference evidence="2 3" key="1">
    <citation type="submission" date="2019-08" db="EMBL/GenBank/DDBJ databases">
        <title>Identification of a novel species of the genus Boseongicola.</title>
        <authorList>
            <person name="Zhang X.-Q."/>
        </authorList>
    </citation>
    <scope>NUCLEOTIDE SEQUENCE [LARGE SCALE GENOMIC DNA]</scope>
    <source>
        <strain evidence="2 3">HY14</strain>
    </source>
</reference>
<dbReference type="EMBL" id="VSIY01000009">
    <property type="protein sequence ID" value="TYB80898.1"/>
    <property type="molecule type" value="Genomic_DNA"/>
</dbReference>
<sequence length="286" mass="30274">MVDRGGQPQHRRRELRITSGRDQLEAGARRGGAGMSIAACAEIVAAGDPDRFRATMSGPVSAREKLLPLYAFNLEVARAPWVSQEPMIAQMRLQFWRDTLAGIAGGGPVPAHEVAAPLAGALHGAGLSPDTLDHIVVARWADVAREPFETEAALWDYLDATNGGLMWAGVAALGADKALEAPARALGRALGLANWLMAVAELRARGWAAWPSGDYAGLIARAGDDLATARAARFGAALPAARSAWRAPGVLNRARAHPDWIGTPRLAGAEAGARLRLIGVSLLRRW</sequence>
<dbReference type="Proteomes" id="UP000322080">
    <property type="component" value="Unassembled WGS sequence"/>
</dbReference>
<evidence type="ECO:0000313" key="3">
    <source>
        <dbReference type="Proteomes" id="UP000322080"/>
    </source>
</evidence>
<keyword evidence="3" id="KW-1185">Reference proteome</keyword>
<comment type="caution">
    <text evidence="2">The sequence shown here is derived from an EMBL/GenBank/DDBJ whole genome shotgun (WGS) entry which is preliminary data.</text>
</comment>
<accession>A0A5D0RJN3</accession>
<dbReference type="InterPro" id="IPR002060">
    <property type="entry name" value="Squ/phyt_synthse"/>
</dbReference>
<evidence type="ECO:0000256" key="1">
    <source>
        <dbReference type="SAM" id="MobiDB-lite"/>
    </source>
</evidence>
<proteinExistence type="predicted"/>
<gene>
    <name evidence="2" type="ORF">FVF75_10620</name>
</gene>
<dbReference type="InterPro" id="IPR008949">
    <property type="entry name" value="Isoprenoid_synthase_dom_sf"/>
</dbReference>
<evidence type="ECO:0000313" key="2">
    <source>
        <dbReference type="EMBL" id="TYB80898.1"/>
    </source>
</evidence>
<organism evidence="2 3">
    <name type="scientific">Maritimibacter fusiformis</name>
    <dbReference type="NCBI Taxonomy" id="2603819"/>
    <lineage>
        <taxon>Bacteria</taxon>
        <taxon>Pseudomonadati</taxon>
        <taxon>Pseudomonadota</taxon>
        <taxon>Alphaproteobacteria</taxon>
        <taxon>Rhodobacterales</taxon>
        <taxon>Roseobacteraceae</taxon>
        <taxon>Maritimibacter</taxon>
    </lineage>
</organism>
<protein>
    <submittedName>
        <fullName evidence="2">Phytoene synthase</fullName>
    </submittedName>
</protein>
<dbReference type="AlphaFoldDB" id="A0A5D0RJN3"/>
<dbReference type="SUPFAM" id="SSF48576">
    <property type="entry name" value="Terpenoid synthases"/>
    <property type="match status" value="1"/>
</dbReference>
<feature type="region of interest" description="Disordered" evidence="1">
    <location>
        <begin position="1"/>
        <end position="23"/>
    </location>
</feature>
<name>A0A5D0RJN3_9RHOB</name>